<protein>
    <submittedName>
        <fullName evidence="2">Uncharacterized protein</fullName>
    </submittedName>
</protein>
<reference evidence="3" key="1">
    <citation type="submission" date="2017-09" db="EMBL/GenBank/DDBJ databases">
        <authorList>
            <person name="Varghese N."/>
            <person name="Submissions S."/>
        </authorList>
    </citation>
    <scope>NUCLEOTIDE SEQUENCE [LARGE SCALE GENOMIC DNA]</scope>
    <source>
        <strain evidence="3">MSL47</strain>
    </source>
</reference>
<dbReference type="EMBL" id="OBDZ01000065">
    <property type="protein sequence ID" value="SNY48060.1"/>
    <property type="molecule type" value="Genomic_DNA"/>
</dbReference>
<gene>
    <name evidence="2" type="ORF">SAMN06265827_1652</name>
</gene>
<accession>A0A285IJ69</accession>
<sequence>MKLINKLIDKKSSSILIVVFGIIMQFVVLFVSWYCVPFSNSSSIIKTVDLILSVILFFIPLISVIGIIVSMKQISRQDKISIPLLGLVLNMCWFLLFLFICYMIFIKGVSV</sequence>
<feature type="transmembrane region" description="Helical" evidence="1">
    <location>
        <begin position="50"/>
        <end position="70"/>
    </location>
</feature>
<dbReference type="Proteomes" id="UP000219573">
    <property type="component" value="Unassembled WGS sequence"/>
</dbReference>
<evidence type="ECO:0000313" key="3">
    <source>
        <dbReference type="Proteomes" id="UP000219573"/>
    </source>
</evidence>
<organism evidence="2 3">
    <name type="scientific">Orenia metallireducens</name>
    <dbReference type="NCBI Taxonomy" id="1413210"/>
    <lineage>
        <taxon>Bacteria</taxon>
        <taxon>Bacillati</taxon>
        <taxon>Bacillota</taxon>
        <taxon>Clostridia</taxon>
        <taxon>Halanaerobiales</taxon>
        <taxon>Halobacteroidaceae</taxon>
        <taxon>Orenia</taxon>
    </lineage>
</organism>
<keyword evidence="1" id="KW-0812">Transmembrane</keyword>
<evidence type="ECO:0000256" key="1">
    <source>
        <dbReference type="SAM" id="Phobius"/>
    </source>
</evidence>
<evidence type="ECO:0000313" key="2">
    <source>
        <dbReference type="EMBL" id="SNY48060.1"/>
    </source>
</evidence>
<keyword evidence="1" id="KW-1133">Transmembrane helix</keyword>
<feature type="transmembrane region" description="Helical" evidence="1">
    <location>
        <begin position="12"/>
        <end position="34"/>
    </location>
</feature>
<keyword evidence="1" id="KW-0472">Membrane</keyword>
<proteinExistence type="predicted"/>
<keyword evidence="3" id="KW-1185">Reference proteome</keyword>
<dbReference type="AlphaFoldDB" id="A0A285IJ69"/>
<feature type="transmembrane region" description="Helical" evidence="1">
    <location>
        <begin position="82"/>
        <end position="105"/>
    </location>
</feature>
<name>A0A285IJ69_9FIRM</name>